<accession>A0A9P6B6E1</accession>
<dbReference type="AlphaFoldDB" id="A0A9P6B6E1"/>
<dbReference type="Pfam" id="PF20231">
    <property type="entry name" value="DUF6589"/>
    <property type="match status" value="2"/>
</dbReference>
<organism evidence="2 3">
    <name type="scientific">Hydnum rufescens UP504</name>
    <dbReference type="NCBI Taxonomy" id="1448309"/>
    <lineage>
        <taxon>Eukaryota</taxon>
        <taxon>Fungi</taxon>
        <taxon>Dikarya</taxon>
        <taxon>Basidiomycota</taxon>
        <taxon>Agaricomycotina</taxon>
        <taxon>Agaricomycetes</taxon>
        <taxon>Cantharellales</taxon>
        <taxon>Hydnaceae</taxon>
        <taxon>Hydnum</taxon>
    </lineage>
</organism>
<reference evidence="2" key="1">
    <citation type="journal article" date="2020" name="Nat. Commun.">
        <title>Large-scale genome sequencing of mycorrhizal fungi provides insights into the early evolution of symbiotic traits.</title>
        <authorList>
            <person name="Miyauchi S."/>
            <person name="Kiss E."/>
            <person name="Kuo A."/>
            <person name="Drula E."/>
            <person name="Kohler A."/>
            <person name="Sanchez-Garcia M."/>
            <person name="Morin E."/>
            <person name="Andreopoulos B."/>
            <person name="Barry K.W."/>
            <person name="Bonito G."/>
            <person name="Buee M."/>
            <person name="Carver A."/>
            <person name="Chen C."/>
            <person name="Cichocki N."/>
            <person name="Clum A."/>
            <person name="Culley D."/>
            <person name="Crous P.W."/>
            <person name="Fauchery L."/>
            <person name="Girlanda M."/>
            <person name="Hayes R.D."/>
            <person name="Keri Z."/>
            <person name="LaButti K."/>
            <person name="Lipzen A."/>
            <person name="Lombard V."/>
            <person name="Magnuson J."/>
            <person name="Maillard F."/>
            <person name="Murat C."/>
            <person name="Nolan M."/>
            <person name="Ohm R.A."/>
            <person name="Pangilinan J."/>
            <person name="Pereira M.F."/>
            <person name="Perotto S."/>
            <person name="Peter M."/>
            <person name="Pfister S."/>
            <person name="Riley R."/>
            <person name="Sitrit Y."/>
            <person name="Stielow J.B."/>
            <person name="Szollosi G."/>
            <person name="Zifcakova L."/>
            <person name="Stursova M."/>
            <person name="Spatafora J.W."/>
            <person name="Tedersoo L."/>
            <person name="Vaario L.M."/>
            <person name="Yamada A."/>
            <person name="Yan M."/>
            <person name="Wang P."/>
            <person name="Xu J."/>
            <person name="Bruns T."/>
            <person name="Baldrian P."/>
            <person name="Vilgalys R."/>
            <person name="Dunand C."/>
            <person name="Henrissat B."/>
            <person name="Grigoriev I.V."/>
            <person name="Hibbett D."/>
            <person name="Nagy L.G."/>
            <person name="Martin F.M."/>
        </authorList>
    </citation>
    <scope>NUCLEOTIDE SEQUENCE</scope>
    <source>
        <strain evidence="2">UP504</strain>
    </source>
</reference>
<feature type="domain" description="DUF6589" evidence="1">
    <location>
        <begin position="302"/>
        <end position="545"/>
    </location>
</feature>
<dbReference type="EMBL" id="MU128925">
    <property type="protein sequence ID" value="KAF9518369.1"/>
    <property type="molecule type" value="Genomic_DNA"/>
</dbReference>
<feature type="domain" description="DUF6589" evidence="1">
    <location>
        <begin position="212"/>
        <end position="301"/>
    </location>
</feature>
<sequence length="551" mass="62210">MEEQAISIVQKILMREMDVLKRVWMFRAKDVSVDYLINMDMGSYRSTLRRSAPVLWGLLVACVQSERAMDENLIKSPETLCTVVAFQLAKQHSANANLFAARFSIYLWSCGTPRAVVDILAKFGLSLSFFSIRECLDNLSKACLASTINAVRRPGVAFGMGYDNLNISTSTHAEQYLHARPKIENLTMHTIYIMKNATFVEMQASPMDVHAQRAPLLTLSDLSPKPLVIARINHQFNVQIIQILLEHPAFNHLGPDDKAAIAQYKDVRRPMVHSRTEEFPLPVAEIDESTTEGNHQNLEDMRLGDLTPYLQGTPFVGMPDYFHVMNWLLMILSVYRGSTIDDGSLATYINLLGLNRLGSAKPDHHLLERLVLQVYKGHILAAWVQISGFHAIEEFAASKPDRNLLSQLGERIAHRYIGAPSKTAFRTSADDPTTTDEIFRQCVLFNRDAAIYLELKNAIQLGDFGRVEDLIPTMICIFCGGGSPNYANELLHLLQNLKYSWLPTFADMVRDNILVNISGRHNSYMPVDMNQEHHIRLLKVCLNGHWQDGIT</sequence>
<gene>
    <name evidence="2" type="ORF">BS47DRAFT_1420389</name>
</gene>
<dbReference type="OrthoDB" id="3040861at2759"/>
<proteinExistence type="predicted"/>
<dbReference type="InterPro" id="IPR046496">
    <property type="entry name" value="DUF6589"/>
</dbReference>
<dbReference type="Proteomes" id="UP000886523">
    <property type="component" value="Unassembled WGS sequence"/>
</dbReference>
<evidence type="ECO:0000313" key="2">
    <source>
        <dbReference type="EMBL" id="KAF9518369.1"/>
    </source>
</evidence>
<keyword evidence="3" id="KW-1185">Reference proteome</keyword>
<evidence type="ECO:0000313" key="3">
    <source>
        <dbReference type="Proteomes" id="UP000886523"/>
    </source>
</evidence>
<protein>
    <recommendedName>
        <fullName evidence="1">DUF6589 domain-containing protein</fullName>
    </recommendedName>
</protein>
<name>A0A9P6B6E1_9AGAM</name>
<evidence type="ECO:0000259" key="1">
    <source>
        <dbReference type="Pfam" id="PF20231"/>
    </source>
</evidence>
<comment type="caution">
    <text evidence="2">The sequence shown here is derived from an EMBL/GenBank/DDBJ whole genome shotgun (WGS) entry which is preliminary data.</text>
</comment>